<dbReference type="Proteomes" id="UP001151760">
    <property type="component" value="Unassembled WGS sequence"/>
</dbReference>
<reference evidence="2" key="2">
    <citation type="submission" date="2022-01" db="EMBL/GenBank/DDBJ databases">
        <authorList>
            <person name="Yamashiro T."/>
            <person name="Shiraishi A."/>
            <person name="Satake H."/>
            <person name="Nakayama K."/>
        </authorList>
    </citation>
    <scope>NUCLEOTIDE SEQUENCE</scope>
</reference>
<proteinExistence type="predicted"/>
<dbReference type="EMBL" id="BQNB010011611">
    <property type="protein sequence ID" value="GJS92842.1"/>
    <property type="molecule type" value="Genomic_DNA"/>
</dbReference>
<organism evidence="2 3">
    <name type="scientific">Tanacetum coccineum</name>
    <dbReference type="NCBI Taxonomy" id="301880"/>
    <lineage>
        <taxon>Eukaryota</taxon>
        <taxon>Viridiplantae</taxon>
        <taxon>Streptophyta</taxon>
        <taxon>Embryophyta</taxon>
        <taxon>Tracheophyta</taxon>
        <taxon>Spermatophyta</taxon>
        <taxon>Magnoliopsida</taxon>
        <taxon>eudicotyledons</taxon>
        <taxon>Gunneridae</taxon>
        <taxon>Pentapetalae</taxon>
        <taxon>asterids</taxon>
        <taxon>campanulids</taxon>
        <taxon>Asterales</taxon>
        <taxon>Asteraceae</taxon>
        <taxon>Asteroideae</taxon>
        <taxon>Anthemideae</taxon>
        <taxon>Anthemidinae</taxon>
        <taxon>Tanacetum</taxon>
    </lineage>
</organism>
<protein>
    <submittedName>
        <fullName evidence="2">Uncharacterized protein</fullName>
    </submittedName>
</protein>
<evidence type="ECO:0000256" key="1">
    <source>
        <dbReference type="SAM" id="MobiDB-lite"/>
    </source>
</evidence>
<evidence type="ECO:0000313" key="2">
    <source>
        <dbReference type="EMBL" id="GJS92842.1"/>
    </source>
</evidence>
<keyword evidence="3" id="KW-1185">Reference proteome</keyword>
<gene>
    <name evidence="2" type="ORF">Tco_0799810</name>
</gene>
<reference evidence="2" key="1">
    <citation type="journal article" date="2022" name="Int. J. Mol. Sci.">
        <title>Draft Genome of Tanacetum Coccineum: Genomic Comparison of Closely Related Tanacetum-Family Plants.</title>
        <authorList>
            <person name="Yamashiro T."/>
            <person name="Shiraishi A."/>
            <person name="Nakayama K."/>
            <person name="Satake H."/>
        </authorList>
    </citation>
    <scope>NUCLEOTIDE SEQUENCE</scope>
</reference>
<comment type="caution">
    <text evidence="2">The sequence shown here is derived from an EMBL/GenBank/DDBJ whole genome shotgun (WGS) entry which is preliminary data.</text>
</comment>
<sequence>MAMDQFTKNALWDYWKEGDDHEVLTNEAFSDPNETYKDGEHKIAKIFRIETDIYLFTHDIQGAKTYEEYENKLNNDPKELWSENRVPYELIDHICESFHFKNGKTKWPTCSSNEDGFCNVGKNDEEAIREERKPNDDHGIDNFDNDLVRDSTT</sequence>
<name>A0ABQ4ZUM1_9ASTR</name>
<accession>A0ABQ4ZUM1</accession>
<evidence type="ECO:0000313" key="3">
    <source>
        <dbReference type="Proteomes" id="UP001151760"/>
    </source>
</evidence>
<feature type="region of interest" description="Disordered" evidence="1">
    <location>
        <begin position="128"/>
        <end position="153"/>
    </location>
</feature>